<sequence length="112" mass="12553">MRMSTKPTKSRTPKKRSITEIFAAAFHIHKVDAPGEHENGSLEKELNSKIERPKKKKKVAIVKKLVNKRRKLKNKKNNKKGRLIANKVMCGAPAVQYGLGHRGLPLATGFLS</sequence>
<accession>A0ABR2DD67</accession>
<name>A0ABR2DD67_9ROSI</name>
<dbReference type="Proteomes" id="UP001472677">
    <property type="component" value="Unassembled WGS sequence"/>
</dbReference>
<reference evidence="1 2" key="1">
    <citation type="journal article" date="2024" name="G3 (Bethesda)">
        <title>Genome assembly of Hibiscus sabdariffa L. provides insights into metabolisms of medicinal natural products.</title>
        <authorList>
            <person name="Kim T."/>
        </authorList>
    </citation>
    <scope>NUCLEOTIDE SEQUENCE [LARGE SCALE GENOMIC DNA]</scope>
    <source>
        <strain evidence="1">TK-2024</strain>
        <tissue evidence="1">Old leaves</tissue>
    </source>
</reference>
<organism evidence="1 2">
    <name type="scientific">Hibiscus sabdariffa</name>
    <name type="common">roselle</name>
    <dbReference type="NCBI Taxonomy" id="183260"/>
    <lineage>
        <taxon>Eukaryota</taxon>
        <taxon>Viridiplantae</taxon>
        <taxon>Streptophyta</taxon>
        <taxon>Embryophyta</taxon>
        <taxon>Tracheophyta</taxon>
        <taxon>Spermatophyta</taxon>
        <taxon>Magnoliopsida</taxon>
        <taxon>eudicotyledons</taxon>
        <taxon>Gunneridae</taxon>
        <taxon>Pentapetalae</taxon>
        <taxon>rosids</taxon>
        <taxon>malvids</taxon>
        <taxon>Malvales</taxon>
        <taxon>Malvaceae</taxon>
        <taxon>Malvoideae</taxon>
        <taxon>Hibiscus</taxon>
    </lineage>
</organism>
<dbReference type="EMBL" id="JBBPBM010000032">
    <property type="protein sequence ID" value="KAK8533821.1"/>
    <property type="molecule type" value="Genomic_DNA"/>
</dbReference>
<comment type="caution">
    <text evidence="1">The sequence shown here is derived from an EMBL/GenBank/DDBJ whole genome shotgun (WGS) entry which is preliminary data.</text>
</comment>
<evidence type="ECO:0000313" key="2">
    <source>
        <dbReference type="Proteomes" id="UP001472677"/>
    </source>
</evidence>
<proteinExistence type="predicted"/>
<evidence type="ECO:0000313" key="1">
    <source>
        <dbReference type="EMBL" id="KAK8533821.1"/>
    </source>
</evidence>
<keyword evidence="2" id="KW-1185">Reference proteome</keyword>
<gene>
    <name evidence="1" type="ORF">V6N12_047225</name>
</gene>
<protein>
    <submittedName>
        <fullName evidence="1">Uncharacterized protein</fullName>
    </submittedName>
</protein>